<feature type="domain" description="RWD" evidence="2">
    <location>
        <begin position="27"/>
        <end position="126"/>
    </location>
</feature>
<dbReference type="Pfam" id="PF10469">
    <property type="entry name" value="AKAP7_NLS"/>
    <property type="match status" value="1"/>
</dbReference>
<accession>A0AAV2HP28</accession>
<dbReference type="AlphaFoldDB" id="A0AAV2HP28"/>
<dbReference type="SUPFAM" id="SSF54495">
    <property type="entry name" value="UBC-like"/>
    <property type="match status" value="1"/>
</dbReference>
<dbReference type="InterPro" id="IPR009097">
    <property type="entry name" value="Cyclic_Pdiesterase"/>
</dbReference>
<evidence type="ECO:0000259" key="2">
    <source>
        <dbReference type="PROSITE" id="PS50908"/>
    </source>
</evidence>
<dbReference type="InterPro" id="IPR052641">
    <property type="entry name" value="AKAP7_isoform_gamma"/>
</dbReference>
<dbReference type="Proteomes" id="UP001497497">
    <property type="component" value="Unassembled WGS sequence"/>
</dbReference>
<feature type="region of interest" description="Disordered" evidence="1">
    <location>
        <begin position="1"/>
        <end position="25"/>
    </location>
</feature>
<dbReference type="SUPFAM" id="SSF55144">
    <property type="entry name" value="LigT-like"/>
    <property type="match status" value="1"/>
</dbReference>
<evidence type="ECO:0000313" key="4">
    <source>
        <dbReference type="Proteomes" id="UP001497497"/>
    </source>
</evidence>
<keyword evidence="4" id="KW-1185">Reference proteome</keyword>
<dbReference type="PROSITE" id="PS50908">
    <property type="entry name" value="RWD"/>
    <property type="match status" value="1"/>
</dbReference>
<dbReference type="Gene3D" id="3.10.110.10">
    <property type="entry name" value="Ubiquitin Conjugating Enzyme"/>
    <property type="match status" value="1"/>
</dbReference>
<evidence type="ECO:0000313" key="3">
    <source>
        <dbReference type="EMBL" id="CAL1534309.1"/>
    </source>
</evidence>
<dbReference type="GO" id="GO:0034237">
    <property type="term" value="F:protein kinase A regulatory subunit binding"/>
    <property type="evidence" value="ECO:0007669"/>
    <property type="project" value="TreeGrafter"/>
</dbReference>
<evidence type="ECO:0000256" key="1">
    <source>
        <dbReference type="SAM" id="MobiDB-lite"/>
    </source>
</evidence>
<organism evidence="3 4">
    <name type="scientific">Lymnaea stagnalis</name>
    <name type="common">Great pond snail</name>
    <name type="synonym">Helix stagnalis</name>
    <dbReference type="NCBI Taxonomy" id="6523"/>
    <lineage>
        <taxon>Eukaryota</taxon>
        <taxon>Metazoa</taxon>
        <taxon>Spiralia</taxon>
        <taxon>Lophotrochozoa</taxon>
        <taxon>Mollusca</taxon>
        <taxon>Gastropoda</taxon>
        <taxon>Heterobranchia</taxon>
        <taxon>Euthyneura</taxon>
        <taxon>Panpulmonata</taxon>
        <taxon>Hygrophila</taxon>
        <taxon>Lymnaeoidea</taxon>
        <taxon>Lymnaeidae</taxon>
        <taxon>Lymnaea</taxon>
    </lineage>
</organism>
<reference evidence="3 4" key="1">
    <citation type="submission" date="2024-04" db="EMBL/GenBank/DDBJ databases">
        <authorList>
            <consortium name="Genoscope - CEA"/>
            <person name="William W."/>
        </authorList>
    </citation>
    <scope>NUCLEOTIDE SEQUENCE [LARGE SCALE GENOMIC DNA]</scope>
</reference>
<dbReference type="InterPro" id="IPR019510">
    <property type="entry name" value="AKAP7-like_phosphoesterase"/>
</dbReference>
<dbReference type="GO" id="GO:0010738">
    <property type="term" value="P:regulation of protein kinase A signaling"/>
    <property type="evidence" value="ECO:0007669"/>
    <property type="project" value="TreeGrafter"/>
</dbReference>
<gene>
    <name evidence="3" type="ORF">GSLYS_00008269001</name>
</gene>
<name>A0AAV2HP28_LYMST</name>
<dbReference type="InterPro" id="IPR006575">
    <property type="entry name" value="RWD_dom"/>
</dbReference>
<comment type="caution">
    <text evidence="3">The sequence shown here is derived from an EMBL/GenBank/DDBJ whole genome shotgun (WGS) entry which is preliminary data.</text>
</comment>
<sequence length="394" mass="44820">MTQENLPKSSASSSTGNSKSHSHSLLSEIENLSQTYPNTKKLPTNSPDGSLTVLVQPFYEKNLFLRFQLTAQYPELQPAISISSDCLTKTATNDLIRLLETKASALKGQPMLLTLVSEGYRLMKSEETQTKTEVNKNKKYKRHKNVRDAEIGQKSFNGENKPSDIDINEKSYIGVLGDKRGESSYQQEKSGNKKPARPTHFIAVRITNEAIVKNLEQVQKQLVYKEPLLAKGVFQKETFHLTLCTLGLDTPEQIQHCIASLEQFEPDLKSSVPQTPLMVYSMSQFYNRAIYAKIKETEDLTKFQKLLREKMIAFGVEIRDEHEGFTPHVTIIKVKRPERKLFGSRNIQPSIYSHVIHTTFGEQPVESLFLCTMDGQRRSDGFYVTHYEISFQST</sequence>
<feature type="compositionally biased region" description="Low complexity" evidence="1">
    <location>
        <begin position="9"/>
        <end position="19"/>
    </location>
</feature>
<dbReference type="GO" id="GO:0005829">
    <property type="term" value="C:cytosol"/>
    <property type="evidence" value="ECO:0007669"/>
    <property type="project" value="TreeGrafter"/>
</dbReference>
<dbReference type="PANTHER" id="PTHR15934">
    <property type="entry name" value="RNA 2',3'-CYCLIC PHOSPHODIESTERASE"/>
    <property type="match status" value="1"/>
</dbReference>
<dbReference type="PANTHER" id="PTHR15934:SF2">
    <property type="entry name" value="A-KINASE ANCHOR PROTEIN 7-LIKE PHOSPHOESTERASE DOMAIN-CONTAINING PROTEIN"/>
    <property type="match status" value="1"/>
</dbReference>
<proteinExistence type="predicted"/>
<dbReference type="Gene3D" id="3.90.1140.10">
    <property type="entry name" value="Cyclic phosphodiesterase"/>
    <property type="match status" value="1"/>
</dbReference>
<dbReference type="InterPro" id="IPR016135">
    <property type="entry name" value="UBQ-conjugating_enzyme/RWD"/>
</dbReference>
<dbReference type="EMBL" id="CAXITT010000167">
    <property type="protein sequence ID" value="CAL1534309.1"/>
    <property type="molecule type" value="Genomic_DNA"/>
</dbReference>
<protein>
    <recommendedName>
        <fullName evidence="2">RWD domain-containing protein</fullName>
    </recommendedName>
</protein>
<dbReference type="Pfam" id="PF05773">
    <property type="entry name" value="RWD"/>
    <property type="match status" value="1"/>
</dbReference>